<reference evidence="1 2" key="1">
    <citation type="submission" date="2019-01" db="EMBL/GenBank/DDBJ databases">
        <authorList>
            <person name="Divens A.M."/>
            <person name="Fryberger R.B."/>
            <person name="Lauer M.J."/>
            <person name="Garlena R.A."/>
            <person name="Russell D.A."/>
            <person name="Pope W.H."/>
            <person name="Jacobs-Sera D."/>
            <person name="Hatfull G.F."/>
        </authorList>
    </citation>
    <scope>NUCLEOTIDE SEQUENCE [LARGE SCALE GENOMIC DNA]</scope>
</reference>
<dbReference type="EMBL" id="MK450423">
    <property type="protein sequence ID" value="QAX93499.1"/>
    <property type="molecule type" value="Genomic_DNA"/>
</dbReference>
<dbReference type="Proteomes" id="UP000290205">
    <property type="component" value="Segment"/>
</dbReference>
<evidence type="ECO:0000313" key="2">
    <source>
        <dbReference type="Proteomes" id="UP000290205"/>
    </source>
</evidence>
<accession>A0A411AZG5</accession>
<protein>
    <submittedName>
        <fullName evidence="1">Uncharacterized protein</fullName>
    </submittedName>
</protein>
<gene>
    <name evidence="1" type="primary">216</name>
    <name evidence="1" type="ORF">SEA_STUBBY_216</name>
</gene>
<sequence>MVERLNAGGHHHVCLPTLSHELNAGETEAEGSSVINYHLKMSAAITMSPSLSMFTTE</sequence>
<evidence type="ECO:0000313" key="1">
    <source>
        <dbReference type="EMBL" id="QAX93499.1"/>
    </source>
</evidence>
<proteinExistence type="predicted"/>
<name>A0A411AZG5_9CAUD</name>
<organism evidence="1 2">
    <name type="scientific">Mycobacterium phage Stubby</name>
    <dbReference type="NCBI Taxonomy" id="2510577"/>
    <lineage>
        <taxon>Viruses</taxon>
        <taxon>Duplodnaviria</taxon>
        <taxon>Heunggongvirae</taxon>
        <taxon>Uroviricota</taxon>
        <taxon>Caudoviricetes</taxon>
        <taxon>Ceeclamvirinae</taxon>
        <taxon>Bixzunavirus</taxon>
        <taxon>Bixzunavirus alice</taxon>
    </lineage>
</organism>